<keyword evidence="1" id="KW-0812">Transmembrane</keyword>
<keyword evidence="1" id="KW-0472">Membrane</keyword>
<dbReference type="EMBL" id="PP926510">
    <property type="protein sequence ID" value="XDJ01039.1"/>
    <property type="molecule type" value="Genomic_DNA"/>
</dbReference>
<accession>A0AB39C2A2</accession>
<organism evidence="2">
    <name type="scientific">Klebsiella phage PMBT64</name>
    <dbReference type="NCBI Taxonomy" id="3229740"/>
    <lineage>
        <taxon>Viruses</taxon>
        <taxon>Duplodnaviria</taxon>
        <taxon>Heunggongvirae</taxon>
        <taxon>Uroviricota</taxon>
        <taxon>Caudoviricetes</taxon>
    </lineage>
</organism>
<keyword evidence="1" id="KW-1133">Transmembrane helix</keyword>
<sequence length="66" mass="7283">MGIVMSVWLALVTAIAMVAIHMAAMDRERMRNNPVSQIIKLSLAVFLLVGVAHIATRYTGFIRILS</sequence>
<reference evidence="2" key="1">
    <citation type="submission" date="2024-06" db="EMBL/GenBank/DDBJ databases">
        <title>This phage originates from the Bacteriophage catalogue of the Bacteriophage Competence Centre, Department of Microbiology und Biotechnology, Max Rubner-Institut, Kiel, Germany.</title>
        <authorList>
            <person name="Sprotte S."/>
            <person name="Brinks E."/>
            <person name="Hille F."/>
        </authorList>
    </citation>
    <scope>NUCLEOTIDE SEQUENCE</scope>
</reference>
<evidence type="ECO:0000313" key="2">
    <source>
        <dbReference type="EMBL" id="XDJ01039.1"/>
    </source>
</evidence>
<protein>
    <recommendedName>
        <fullName evidence="3">DUF1146 domain-containing protein</fullName>
    </recommendedName>
</protein>
<evidence type="ECO:0008006" key="3">
    <source>
        <dbReference type="Google" id="ProtNLM"/>
    </source>
</evidence>
<name>A0AB39C2A2_9CAUD</name>
<feature type="transmembrane region" description="Helical" evidence="1">
    <location>
        <begin position="37"/>
        <end position="56"/>
    </location>
</feature>
<proteinExistence type="predicted"/>
<evidence type="ECO:0000256" key="1">
    <source>
        <dbReference type="SAM" id="Phobius"/>
    </source>
</evidence>
<feature type="transmembrane region" description="Helical" evidence="1">
    <location>
        <begin position="6"/>
        <end position="25"/>
    </location>
</feature>